<proteinExistence type="inferred from homology"/>
<evidence type="ECO:0000259" key="9">
    <source>
        <dbReference type="PROSITE" id="PS50893"/>
    </source>
</evidence>
<dbReference type="GO" id="GO:0016887">
    <property type="term" value="F:ATP hydrolysis activity"/>
    <property type="evidence" value="ECO:0007669"/>
    <property type="project" value="InterPro"/>
</dbReference>
<dbReference type="AlphaFoldDB" id="A0A3B1CY48"/>
<dbReference type="Gene3D" id="3.40.50.300">
    <property type="entry name" value="P-loop containing nucleotide triphosphate hydrolases"/>
    <property type="match status" value="2"/>
</dbReference>
<evidence type="ECO:0000256" key="2">
    <source>
        <dbReference type="ARBA" id="ARBA00005417"/>
    </source>
</evidence>
<dbReference type="PROSITE" id="PS50893">
    <property type="entry name" value="ABC_TRANSPORTER_2"/>
    <property type="match status" value="2"/>
</dbReference>
<dbReference type="FunFam" id="3.40.50.300:FF:000224">
    <property type="entry name" value="Energy-coupling factor transporter ATP-binding protein EcfA"/>
    <property type="match status" value="1"/>
</dbReference>
<dbReference type="InterPro" id="IPR003439">
    <property type="entry name" value="ABC_transporter-like_ATP-bd"/>
</dbReference>
<keyword evidence="7" id="KW-1278">Translocase</keyword>
<dbReference type="SUPFAM" id="SSF52540">
    <property type="entry name" value="P-loop containing nucleoside triphosphate hydrolases"/>
    <property type="match status" value="2"/>
</dbReference>
<feature type="domain" description="ABC transporter" evidence="9">
    <location>
        <begin position="316"/>
        <end position="538"/>
    </location>
</feature>
<evidence type="ECO:0000256" key="7">
    <source>
        <dbReference type="ARBA" id="ARBA00022967"/>
    </source>
</evidence>
<dbReference type="PROSITE" id="PS00211">
    <property type="entry name" value="ABC_TRANSPORTER_1"/>
    <property type="match status" value="1"/>
</dbReference>
<evidence type="ECO:0000256" key="5">
    <source>
        <dbReference type="ARBA" id="ARBA00022741"/>
    </source>
</evidence>
<evidence type="ECO:0000256" key="6">
    <source>
        <dbReference type="ARBA" id="ARBA00022840"/>
    </source>
</evidence>
<evidence type="ECO:0000256" key="8">
    <source>
        <dbReference type="ARBA" id="ARBA00023136"/>
    </source>
</evidence>
<dbReference type="InterPro" id="IPR050095">
    <property type="entry name" value="ECF_ABC_transporter_ATP-bd"/>
</dbReference>
<reference evidence="10" key="1">
    <citation type="submission" date="2018-06" db="EMBL/GenBank/DDBJ databases">
        <authorList>
            <person name="Zhirakovskaya E."/>
        </authorList>
    </citation>
    <scope>NUCLEOTIDE SEQUENCE</scope>
</reference>
<evidence type="ECO:0000256" key="1">
    <source>
        <dbReference type="ARBA" id="ARBA00004236"/>
    </source>
</evidence>
<dbReference type="NCBIfam" id="NF010167">
    <property type="entry name" value="PRK13648.1"/>
    <property type="match status" value="2"/>
</dbReference>
<dbReference type="InterPro" id="IPR017871">
    <property type="entry name" value="ABC_transporter-like_CS"/>
</dbReference>
<dbReference type="SMART" id="SM00382">
    <property type="entry name" value="AAA"/>
    <property type="match status" value="2"/>
</dbReference>
<keyword evidence="4" id="KW-1003">Cell membrane</keyword>
<comment type="similarity">
    <text evidence="2">Belongs to the ABC transporter superfamily.</text>
</comment>
<dbReference type="Pfam" id="PF00005">
    <property type="entry name" value="ABC_tran"/>
    <property type="match status" value="2"/>
</dbReference>
<keyword evidence="5" id="KW-0547">Nucleotide-binding</keyword>
<protein>
    <submittedName>
        <fullName evidence="10">ATPase component of general energizing module of ECF transporters / ATPase component of general energizing module of ECF transporters</fullName>
    </submittedName>
</protein>
<evidence type="ECO:0000256" key="3">
    <source>
        <dbReference type="ARBA" id="ARBA00022448"/>
    </source>
</evidence>
<accession>A0A3B1CY48</accession>
<feature type="non-terminal residue" evidence="10">
    <location>
        <position position="538"/>
    </location>
</feature>
<dbReference type="GO" id="GO:0043190">
    <property type="term" value="C:ATP-binding cassette (ABC) transporter complex"/>
    <property type="evidence" value="ECO:0007669"/>
    <property type="project" value="TreeGrafter"/>
</dbReference>
<feature type="domain" description="ABC transporter" evidence="9">
    <location>
        <begin position="22"/>
        <end position="261"/>
    </location>
</feature>
<evidence type="ECO:0000313" key="10">
    <source>
        <dbReference type="EMBL" id="VAX33372.1"/>
    </source>
</evidence>
<dbReference type="CDD" id="cd03225">
    <property type="entry name" value="ABC_cobalt_CbiO_domain1"/>
    <property type="match status" value="2"/>
</dbReference>
<keyword evidence="8" id="KW-0472">Membrane</keyword>
<evidence type="ECO:0000256" key="4">
    <source>
        <dbReference type="ARBA" id="ARBA00022475"/>
    </source>
</evidence>
<dbReference type="GO" id="GO:0042626">
    <property type="term" value="F:ATPase-coupled transmembrane transporter activity"/>
    <property type="evidence" value="ECO:0007669"/>
    <property type="project" value="TreeGrafter"/>
</dbReference>
<name>A0A3B1CY48_9ZZZZ</name>
<sequence>MNNRVSMPLQVWNGSFSRQQMITFKNVSFKYAGRSELSVQEVSFSVPRGQCVLVTGRTGCGKSTLLKMLGGIIPHESAGGMRGMVVVNGIDTRTSSLPCISQYVGMVFQSPDDQLFCNSVRDEISFGPENLGLPPAEIRKRVEEALAQVGLEGFEERQTARLSGGQKQRVAIASQLAMGPVVLALDEPVSQLDPAGTAEIVKCLDDLKQRGITIVLVEHRVDDVIGIVDRVMVMDRGRVVLDIDRKDLPAHTGIFKALGLKLPDAVQIAGAVCNEWSMEWTGNLIDEVIKLKPSRQGFFGYESPAENNGGKKRRVASLRDISFAYPGASEPSLRGVSLEICSGDIIAIMGRNGSGKSTLLSILAGLNQPISGSADMNGLGSLKGRWHGSTGRTGMVFQNPDLQLFEDSVWAELEFSQKNLGVDKELRTFRNSSLVGMLRLEGLERIPPHALSSGQRLRVVIGAVLAMDPRLLLLDEPTTGQNEENIWNLIRTIRNESGIEAVVFCTHDFETAVRFSNRVLLMREGCVVADGPAREVLG</sequence>
<gene>
    <name evidence="10" type="ORF">MNBD_NITROSPIRAE03-624</name>
</gene>
<comment type="subcellular location">
    <subcellularLocation>
        <location evidence="1">Cell membrane</location>
    </subcellularLocation>
</comment>
<keyword evidence="6" id="KW-0067">ATP-binding</keyword>
<keyword evidence="3" id="KW-0813">Transport</keyword>
<dbReference type="PANTHER" id="PTHR43553">
    <property type="entry name" value="HEAVY METAL TRANSPORTER"/>
    <property type="match status" value="1"/>
</dbReference>
<dbReference type="EMBL" id="UOGI01000177">
    <property type="protein sequence ID" value="VAX33372.1"/>
    <property type="molecule type" value="Genomic_DNA"/>
</dbReference>
<dbReference type="InterPro" id="IPR027417">
    <property type="entry name" value="P-loop_NTPase"/>
</dbReference>
<dbReference type="GO" id="GO:0005524">
    <property type="term" value="F:ATP binding"/>
    <property type="evidence" value="ECO:0007669"/>
    <property type="project" value="UniProtKB-KW"/>
</dbReference>
<dbReference type="InterPro" id="IPR003593">
    <property type="entry name" value="AAA+_ATPase"/>
</dbReference>
<dbReference type="InterPro" id="IPR015856">
    <property type="entry name" value="ABC_transpr_CbiO/EcfA_su"/>
</dbReference>
<organism evidence="10">
    <name type="scientific">hydrothermal vent metagenome</name>
    <dbReference type="NCBI Taxonomy" id="652676"/>
    <lineage>
        <taxon>unclassified sequences</taxon>
        <taxon>metagenomes</taxon>
        <taxon>ecological metagenomes</taxon>
    </lineage>
</organism>